<keyword evidence="2" id="KW-1133">Transmembrane helix</keyword>
<name>A0A811RW34_9POAL</name>
<sequence>MAEVAKADKVLLDDGARRLPFSAFALGFIHLYFLHIALPRLEGNSIERRRDQDKLSPTFEQQSKGTSHKLNPKPSKVDLTFGAPQRVKELYATLSCTTRQSKLEKRAAHIKPGSDKFANEIIKCHSRTHNSQSCPVERAVAAAEGGIGDAVAPGLAHEGCADEARRLSCREAEEDLADEVVHQLRRRHDAGLAASSGSTVTGLADGDGRRLHVARPGWQ</sequence>
<evidence type="ECO:0000313" key="4">
    <source>
        <dbReference type="Proteomes" id="UP000604825"/>
    </source>
</evidence>
<accession>A0A811RW34</accession>
<dbReference type="Proteomes" id="UP000604825">
    <property type="component" value="Unassembled WGS sequence"/>
</dbReference>
<feature type="transmembrane region" description="Helical" evidence="2">
    <location>
        <begin position="20"/>
        <end position="41"/>
    </location>
</feature>
<feature type="region of interest" description="Disordered" evidence="1">
    <location>
        <begin position="49"/>
        <end position="76"/>
    </location>
</feature>
<organism evidence="3 4">
    <name type="scientific">Miscanthus lutarioriparius</name>
    <dbReference type="NCBI Taxonomy" id="422564"/>
    <lineage>
        <taxon>Eukaryota</taxon>
        <taxon>Viridiplantae</taxon>
        <taxon>Streptophyta</taxon>
        <taxon>Embryophyta</taxon>
        <taxon>Tracheophyta</taxon>
        <taxon>Spermatophyta</taxon>
        <taxon>Magnoliopsida</taxon>
        <taxon>Liliopsida</taxon>
        <taxon>Poales</taxon>
        <taxon>Poaceae</taxon>
        <taxon>PACMAD clade</taxon>
        <taxon>Panicoideae</taxon>
        <taxon>Andropogonodae</taxon>
        <taxon>Andropogoneae</taxon>
        <taxon>Saccharinae</taxon>
        <taxon>Miscanthus</taxon>
    </lineage>
</organism>
<keyword evidence="2" id="KW-0812">Transmembrane</keyword>
<evidence type="ECO:0000313" key="3">
    <source>
        <dbReference type="EMBL" id="CAD6334142.1"/>
    </source>
</evidence>
<dbReference type="EMBL" id="CAJGYO010000017">
    <property type="protein sequence ID" value="CAD6334142.1"/>
    <property type="molecule type" value="Genomic_DNA"/>
</dbReference>
<dbReference type="AlphaFoldDB" id="A0A811RW34"/>
<protein>
    <submittedName>
        <fullName evidence="3">Uncharacterized protein</fullName>
    </submittedName>
</protein>
<evidence type="ECO:0000256" key="1">
    <source>
        <dbReference type="SAM" id="MobiDB-lite"/>
    </source>
</evidence>
<evidence type="ECO:0000256" key="2">
    <source>
        <dbReference type="SAM" id="Phobius"/>
    </source>
</evidence>
<proteinExistence type="predicted"/>
<keyword evidence="2" id="KW-0472">Membrane</keyword>
<reference evidence="3" key="1">
    <citation type="submission" date="2020-10" db="EMBL/GenBank/DDBJ databases">
        <authorList>
            <person name="Han B."/>
            <person name="Lu T."/>
            <person name="Zhao Q."/>
            <person name="Huang X."/>
            <person name="Zhao Y."/>
        </authorList>
    </citation>
    <scope>NUCLEOTIDE SEQUENCE</scope>
</reference>
<gene>
    <name evidence="3" type="ORF">NCGR_LOCUS58240</name>
</gene>
<comment type="caution">
    <text evidence="3">The sequence shown here is derived from an EMBL/GenBank/DDBJ whole genome shotgun (WGS) entry which is preliminary data.</text>
</comment>
<keyword evidence="4" id="KW-1185">Reference proteome</keyword>